<sequence>MIRAGGNGEPPTGTVPVFLPVLPPKIKSISHEALVRWEKERRDYETKLRNRCRVTGEDYDAVVEQIKDSFDADLLDVFCEFQLNVETADVTEGMLIAEIEHILGSVKNKALPDIKELFKKDLKMNLAETDVTARSMDYLKCFKTIVADNGLME</sequence>
<keyword evidence="2" id="KW-1185">Reference proteome</keyword>
<dbReference type="AlphaFoldDB" id="A0A225UIP8"/>
<gene>
    <name evidence="1" type="ORF">PHMEG_00037765</name>
</gene>
<dbReference type="Proteomes" id="UP000198211">
    <property type="component" value="Unassembled WGS sequence"/>
</dbReference>
<dbReference type="EMBL" id="NBNE01016892">
    <property type="protein sequence ID" value="OWY92994.1"/>
    <property type="molecule type" value="Genomic_DNA"/>
</dbReference>
<protein>
    <submittedName>
        <fullName evidence="1">Uncharacterized protein</fullName>
    </submittedName>
</protein>
<accession>A0A225UIP8</accession>
<proteinExistence type="predicted"/>
<evidence type="ECO:0000313" key="1">
    <source>
        <dbReference type="EMBL" id="OWY92994.1"/>
    </source>
</evidence>
<dbReference type="OrthoDB" id="117828at2759"/>
<comment type="caution">
    <text evidence="1">The sequence shown here is derived from an EMBL/GenBank/DDBJ whole genome shotgun (WGS) entry which is preliminary data.</text>
</comment>
<feature type="non-terminal residue" evidence="1">
    <location>
        <position position="153"/>
    </location>
</feature>
<name>A0A225UIP8_9STRA</name>
<evidence type="ECO:0000313" key="2">
    <source>
        <dbReference type="Proteomes" id="UP000198211"/>
    </source>
</evidence>
<reference evidence="2" key="1">
    <citation type="submission" date="2017-03" db="EMBL/GenBank/DDBJ databases">
        <title>Phytopthora megakarya and P. palmivora, two closely related causual agents of cacao black pod achieved similar genome size and gene model numbers by different mechanisms.</title>
        <authorList>
            <person name="Ali S."/>
            <person name="Shao J."/>
            <person name="Larry D.J."/>
            <person name="Kronmiller B."/>
            <person name="Shen D."/>
            <person name="Strem M.D."/>
            <person name="Melnick R.L."/>
            <person name="Guiltinan M.J."/>
            <person name="Tyler B.M."/>
            <person name="Meinhardt L.W."/>
            <person name="Bailey B.A."/>
        </authorList>
    </citation>
    <scope>NUCLEOTIDE SEQUENCE [LARGE SCALE GENOMIC DNA]</scope>
    <source>
        <strain evidence="2">zdho120</strain>
    </source>
</reference>
<organism evidence="1 2">
    <name type="scientific">Phytophthora megakarya</name>
    <dbReference type="NCBI Taxonomy" id="4795"/>
    <lineage>
        <taxon>Eukaryota</taxon>
        <taxon>Sar</taxon>
        <taxon>Stramenopiles</taxon>
        <taxon>Oomycota</taxon>
        <taxon>Peronosporomycetes</taxon>
        <taxon>Peronosporales</taxon>
        <taxon>Peronosporaceae</taxon>
        <taxon>Phytophthora</taxon>
    </lineage>
</organism>